<proteinExistence type="inferred from homology"/>
<evidence type="ECO:0000256" key="3">
    <source>
        <dbReference type="ARBA" id="ARBA00023125"/>
    </source>
</evidence>
<accession>F5XE07</accession>
<feature type="domain" description="HTH lysR-type" evidence="5">
    <location>
        <begin position="5"/>
        <end position="62"/>
    </location>
</feature>
<dbReference type="InterPro" id="IPR036390">
    <property type="entry name" value="WH_DNA-bd_sf"/>
</dbReference>
<keyword evidence="7" id="KW-1185">Reference proteome</keyword>
<dbReference type="OrthoDB" id="9808620at2"/>
<sequence length="305" mass="33226">MIEQPDLQQLRLLIGVSQHLSLGAAARELGMAQPNASRALTDLERRLGLTLVRRSPAGSQLTTEGAVVVQWAREVIDAVDHLTFGVDALRSELRSELDVGASMTVAEYLMPRWLAEFRRRRPQVRVDLRVQNSYDVMAQLRDDRVALGFIESPSVARGLRSAVVGRDRLVVVVAPGHPWARRRRPLLAAELAATPLIVREPGSGTRTTLERLLTGHEMAPPALELGSNAAVRISVVAGIAPAVLSVLAVEAAIDSGELRSVPVADVRLDRQLRAVWSPQRPPVDNSLELLQIARVAHRAATNRSG</sequence>
<evidence type="ECO:0000256" key="4">
    <source>
        <dbReference type="ARBA" id="ARBA00023163"/>
    </source>
</evidence>
<dbReference type="GO" id="GO:0003700">
    <property type="term" value="F:DNA-binding transcription factor activity"/>
    <property type="evidence" value="ECO:0007669"/>
    <property type="project" value="InterPro"/>
</dbReference>
<dbReference type="EMBL" id="AP012204">
    <property type="protein sequence ID" value="BAK35180.1"/>
    <property type="molecule type" value="Genomic_DNA"/>
</dbReference>
<keyword evidence="2" id="KW-0805">Transcription regulation</keyword>
<dbReference type="PROSITE" id="PS50931">
    <property type="entry name" value="HTH_LYSR"/>
    <property type="match status" value="1"/>
</dbReference>
<dbReference type="PANTHER" id="PTHR30126:SF39">
    <property type="entry name" value="HTH-TYPE TRANSCRIPTIONAL REGULATOR CYSL"/>
    <property type="match status" value="1"/>
</dbReference>
<keyword evidence="3" id="KW-0238">DNA-binding</keyword>
<dbReference type="Pfam" id="PF00126">
    <property type="entry name" value="HTH_1"/>
    <property type="match status" value="1"/>
</dbReference>
<organism evidence="6 7">
    <name type="scientific">Microlunatus phosphovorus (strain ATCC 700054 / DSM 10555 / JCM 9379 / NBRC 101784 / NCIMB 13414 / VKM Ac-1990 / NM-1)</name>
    <dbReference type="NCBI Taxonomy" id="1032480"/>
    <lineage>
        <taxon>Bacteria</taxon>
        <taxon>Bacillati</taxon>
        <taxon>Actinomycetota</taxon>
        <taxon>Actinomycetes</taxon>
        <taxon>Propionibacteriales</taxon>
        <taxon>Propionibacteriaceae</taxon>
        <taxon>Microlunatus</taxon>
    </lineage>
</organism>
<evidence type="ECO:0000313" key="7">
    <source>
        <dbReference type="Proteomes" id="UP000007947"/>
    </source>
</evidence>
<evidence type="ECO:0000259" key="5">
    <source>
        <dbReference type="PROSITE" id="PS50931"/>
    </source>
</evidence>
<dbReference type="AlphaFoldDB" id="F5XE07"/>
<dbReference type="InterPro" id="IPR036388">
    <property type="entry name" value="WH-like_DNA-bd_sf"/>
</dbReference>
<dbReference type="InterPro" id="IPR000847">
    <property type="entry name" value="LysR_HTH_N"/>
</dbReference>
<dbReference type="GO" id="GO:0000976">
    <property type="term" value="F:transcription cis-regulatory region binding"/>
    <property type="evidence" value="ECO:0007669"/>
    <property type="project" value="TreeGrafter"/>
</dbReference>
<evidence type="ECO:0000313" key="6">
    <source>
        <dbReference type="EMBL" id="BAK35180.1"/>
    </source>
</evidence>
<evidence type="ECO:0000256" key="1">
    <source>
        <dbReference type="ARBA" id="ARBA00009437"/>
    </source>
</evidence>
<dbReference type="Pfam" id="PF03466">
    <property type="entry name" value="LysR_substrate"/>
    <property type="match status" value="1"/>
</dbReference>
<dbReference type="Gene3D" id="1.10.10.10">
    <property type="entry name" value="Winged helix-like DNA-binding domain superfamily/Winged helix DNA-binding domain"/>
    <property type="match status" value="1"/>
</dbReference>
<dbReference type="eggNOG" id="COG0583">
    <property type="taxonomic scope" value="Bacteria"/>
</dbReference>
<comment type="similarity">
    <text evidence="1">Belongs to the LysR transcriptional regulatory family.</text>
</comment>
<dbReference type="RefSeq" id="WP_013863052.1">
    <property type="nucleotide sequence ID" value="NC_015635.1"/>
</dbReference>
<dbReference type="InterPro" id="IPR005119">
    <property type="entry name" value="LysR_subst-bd"/>
</dbReference>
<dbReference type="Proteomes" id="UP000007947">
    <property type="component" value="Chromosome"/>
</dbReference>
<gene>
    <name evidence="6" type="ordered locus">MLP_21660</name>
</gene>
<evidence type="ECO:0000256" key="2">
    <source>
        <dbReference type="ARBA" id="ARBA00023015"/>
    </source>
</evidence>
<keyword evidence="4" id="KW-0804">Transcription</keyword>
<dbReference type="HOGENOM" id="CLU_039613_6_1_11"/>
<dbReference type="SUPFAM" id="SSF46785">
    <property type="entry name" value="Winged helix' DNA-binding domain"/>
    <property type="match status" value="1"/>
</dbReference>
<protein>
    <submittedName>
        <fullName evidence="6">Putative LysR family transcriptional regulator</fullName>
    </submittedName>
</protein>
<dbReference type="KEGG" id="mph:MLP_21660"/>
<name>F5XE07_MICPN</name>
<dbReference type="CDD" id="cd08420">
    <property type="entry name" value="PBP2_CysL_like"/>
    <property type="match status" value="1"/>
</dbReference>
<reference evidence="6 7" key="1">
    <citation type="submission" date="2011-05" db="EMBL/GenBank/DDBJ databases">
        <title>Whole genome sequence of Microlunatus phosphovorus NM-1.</title>
        <authorList>
            <person name="Hosoyama A."/>
            <person name="Sasaki K."/>
            <person name="Harada T."/>
            <person name="Igarashi R."/>
            <person name="Kawakoshi A."/>
            <person name="Sasagawa M."/>
            <person name="Fukada J."/>
            <person name="Nakamura S."/>
            <person name="Katano Y."/>
            <person name="Hanada S."/>
            <person name="Kamagata Y."/>
            <person name="Nakamura N."/>
            <person name="Yamazaki S."/>
            <person name="Fujita N."/>
        </authorList>
    </citation>
    <scope>NUCLEOTIDE SEQUENCE [LARGE SCALE GENOMIC DNA]</scope>
    <source>
        <strain evidence="7">ATCC 700054 / DSM 10555 / JCM 9379 / NBRC 101784 / NCIMB 13414 / VKM Ac-1990 / NM-1</strain>
    </source>
</reference>
<dbReference type="Gene3D" id="3.40.190.10">
    <property type="entry name" value="Periplasmic binding protein-like II"/>
    <property type="match status" value="2"/>
</dbReference>
<dbReference type="SUPFAM" id="SSF53850">
    <property type="entry name" value="Periplasmic binding protein-like II"/>
    <property type="match status" value="1"/>
</dbReference>
<dbReference type="STRING" id="1032480.MLP_21660"/>
<dbReference type="PANTHER" id="PTHR30126">
    <property type="entry name" value="HTH-TYPE TRANSCRIPTIONAL REGULATOR"/>
    <property type="match status" value="1"/>
</dbReference>